<dbReference type="Pfam" id="PF00001">
    <property type="entry name" value="7tm_1"/>
    <property type="match status" value="1"/>
</dbReference>
<dbReference type="PANTHER" id="PTHR45695:SF9">
    <property type="entry name" value="LEUCOKININ RECEPTOR"/>
    <property type="match status" value="1"/>
</dbReference>
<dbReference type="PROSITE" id="PS50262">
    <property type="entry name" value="G_PROTEIN_RECEP_F1_2"/>
    <property type="match status" value="1"/>
</dbReference>
<dbReference type="GO" id="GO:0004930">
    <property type="term" value="F:G protein-coupled receptor activity"/>
    <property type="evidence" value="ECO:0007669"/>
    <property type="project" value="UniProtKB-KW"/>
</dbReference>
<dbReference type="EMBL" id="JAODUP010000290">
    <property type="protein sequence ID" value="KAK2153651.1"/>
    <property type="molecule type" value="Genomic_DNA"/>
</dbReference>
<evidence type="ECO:0000256" key="3">
    <source>
        <dbReference type="ARBA" id="ARBA00022989"/>
    </source>
</evidence>
<evidence type="ECO:0000256" key="7">
    <source>
        <dbReference type="ARBA" id="ARBA00023224"/>
    </source>
</evidence>
<dbReference type="InterPro" id="IPR000276">
    <property type="entry name" value="GPCR_Rhodpsn"/>
</dbReference>
<keyword evidence="4 8" id="KW-0297">G-protein coupled receptor</keyword>
<sequence length="312" mass="34242">MFDDASANVTPTSGWANGSAAAADDSELFHVPTGLIIVLSLLYGTISVVTIVGNALVILVIAKNRPMRTVTNFFIANLSVADVIIGFFGIPFQFQAALLQRWDLPAFLCPVAPFVKELTVNVSIVTLAVISVDRYFAVIHPLRPRCTRHVATVVMTIVWTFGLASALPSAIVYRVETRTDADGRNISYCAAKWSEFSAERRIQLARTYQLYLVIVQYFLPLIIISYAYIRIMRKVWMSNAPGAAMDTRDQIMNRNKTKVSVARRSGAEFWADGRAVAVGESGARPGYPRCAPASEEFAEGFAISFSVLNGCK</sequence>
<organism evidence="11 12">
    <name type="scientific">Paralvinella palmiformis</name>
    <dbReference type="NCBI Taxonomy" id="53620"/>
    <lineage>
        <taxon>Eukaryota</taxon>
        <taxon>Metazoa</taxon>
        <taxon>Spiralia</taxon>
        <taxon>Lophotrochozoa</taxon>
        <taxon>Annelida</taxon>
        <taxon>Polychaeta</taxon>
        <taxon>Sedentaria</taxon>
        <taxon>Canalipalpata</taxon>
        <taxon>Terebellida</taxon>
        <taxon>Terebelliformia</taxon>
        <taxon>Alvinellidae</taxon>
        <taxon>Paralvinella</taxon>
    </lineage>
</organism>
<dbReference type="Proteomes" id="UP001208570">
    <property type="component" value="Unassembled WGS sequence"/>
</dbReference>
<reference evidence="11" key="1">
    <citation type="journal article" date="2023" name="Mol. Biol. Evol.">
        <title>Third-Generation Sequencing Reveals the Adaptive Role of the Epigenome in Three Deep-Sea Polychaetes.</title>
        <authorList>
            <person name="Perez M."/>
            <person name="Aroh O."/>
            <person name="Sun Y."/>
            <person name="Lan Y."/>
            <person name="Juniper S.K."/>
            <person name="Young C.R."/>
            <person name="Angers B."/>
            <person name="Qian P.Y."/>
        </authorList>
    </citation>
    <scope>NUCLEOTIDE SEQUENCE</scope>
    <source>
        <strain evidence="11">P08H-3</strain>
    </source>
</reference>
<accession>A0AAD9JJ46</accession>
<dbReference type="PROSITE" id="PS00237">
    <property type="entry name" value="G_PROTEIN_RECEP_F1_1"/>
    <property type="match status" value="1"/>
</dbReference>
<keyword evidence="12" id="KW-1185">Reference proteome</keyword>
<keyword evidence="7 8" id="KW-0807">Transducer</keyword>
<dbReference type="AlphaFoldDB" id="A0AAD9JJ46"/>
<feature type="domain" description="G-protein coupled receptors family 1 profile" evidence="10">
    <location>
        <begin position="53"/>
        <end position="235"/>
    </location>
</feature>
<name>A0AAD9JJ46_9ANNE</name>
<evidence type="ECO:0000256" key="9">
    <source>
        <dbReference type="SAM" id="Phobius"/>
    </source>
</evidence>
<evidence type="ECO:0000313" key="12">
    <source>
        <dbReference type="Proteomes" id="UP001208570"/>
    </source>
</evidence>
<evidence type="ECO:0000256" key="2">
    <source>
        <dbReference type="ARBA" id="ARBA00022692"/>
    </source>
</evidence>
<keyword evidence="6 8" id="KW-0675">Receptor</keyword>
<dbReference type="InterPro" id="IPR017452">
    <property type="entry name" value="GPCR_Rhodpsn_7TM"/>
</dbReference>
<dbReference type="PANTHER" id="PTHR45695">
    <property type="entry name" value="LEUCOKININ RECEPTOR-RELATED"/>
    <property type="match status" value="1"/>
</dbReference>
<feature type="transmembrane region" description="Helical" evidence="9">
    <location>
        <begin position="118"/>
        <end position="138"/>
    </location>
</feature>
<evidence type="ECO:0000256" key="1">
    <source>
        <dbReference type="ARBA" id="ARBA00004141"/>
    </source>
</evidence>
<proteinExistence type="inferred from homology"/>
<evidence type="ECO:0000313" key="11">
    <source>
        <dbReference type="EMBL" id="KAK2153651.1"/>
    </source>
</evidence>
<evidence type="ECO:0000259" key="10">
    <source>
        <dbReference type="PROSITE" id="PS50262"/>
    </source>
</evidence>
<feature type="transmembrane region" description="Helical" evidence="9">
    <location>
        <begin position="150"/>
        <end position="173"/>
    </location>
</feature>
<evidence type="ECO:0000256" key="8">
    <source>
        <dbReference type="RuleBase" id="RU000688"/>
    </source>
</evidence>
<comment type="subcellular location">
    <subcellularLocation>
        <location evidence="1">Membrane</location>
        <topology evidence="1">Multi-pass membrane protein</topology>
    </subcellularLocation>
</comment>
<dbReference type="SUPFAM" id="SSF81321">
    <property type="entry name" value="Family A G protein-coupled receptor-like"/>
    <property type="match status" value="1"/>
</dbReference>
<keyword evidence="5 9" id="KW-0472">Membrane</keyword>
<dbReference type="GO" id="GO:0005886">
    <property type="term" value="C:plasma membrane"/>
    <property type="evidence" value="ECO:0007669"/>
    <property type="project" value="TreeGrafter"/>
</dbReference>
<feature type="transmembrane region" description="Helical" evidence="9">
    <location>
        <begin position="74"/>
        <end position="98"/>
    </location>
</feature>
<evidence type="ECO:0000256" key="4">
    <source>
        <dbReference type="ARBA" id="ARBA00023040"/>
    </source>
</evidence>
<dbReference type="Gene3D" id="1.20.1070.10">
    <property type="entry name" value="Rhodopsin 7-helix transmembrane proteins"/>
    <property type="match status" value="1"/>
</dbReference>
<feature type="transmembrane region" description="Helical" evidence="9">
    <location>
        <begin position="208"/>
        <end position="229"/>
    </location>
</feature>
<comment type="similarity">
    <text evidence="8">Belongs to the G-protein coupled receptor 1 family.</text>
</comment>
<keyword evidence="2 8" id="KW-0812">Transmembrane</keyword>
<evidence type="ECO:0000256" key="5">
    <source>
        <dbReference type="ARBA" id="ARBA00023136"/>
    </source>
</evidence>
<keyword evidence="3 9" id="KW-1133">Transmembrane helix</keyword>
<dbReference type="PRINTS" id="PR00237">
    <property type="entry name" value="GPCRRHODOPSN"/>
</dbReference>
<comment type="caution">
    <text evidence="11">The sequence shown here is derived from an EMBL/GenBank/DDBJ whole genome shotgun (WGS) entry which is preliminary data.</text>
</comment>
<gene>
    <name evidence="11" type="ORF">LSH36_290g02011</name>
</gene>
<feature type="transmembrane region" description="Helical" evidence="9">
    <location>
        <begin position="35"/>
        <end position="62"/>
    </location>
</feature>
<evidence type="ECO:0000256" key="6">
    <source>
        <dbReference type="ARBA" id="ARBA00023170"/>
    </source>
</evidence>
<protein>
    <recommendedName>
        <fullName evidence="10">G-protein coupled receptors family 1 profile domain-containing protein</fullName>
    </recommendedName>
</protein>